<comment type="domain">
    <text evidence="10">The DHHC domain is required for palmitoyltransferase activity.</text>
</comment>
<evidence type="ECO:0000256" key="6">
    <source>
        <dbReference type="ARBA" id="ARBA00023136"/>
    </source>
</evidence>
<dbReference type="InterPro" id="IPR039859">
    <property type="entry name" value="PFA4/ZDH16/20/ERF2-like"/>
</dbReference>
<comment type="caution">
    <text evidence="12">The sequence shown here is derived from an EMBL/GenBank/DDBJ whole genome shotgun (WGS) entry which is preliminary data.</text>
</comment>
<dbReference type="Proteomes" id="UP001311799">
    <property type="component" value="Unassembled WGS sequence"/>
</dbReference>
<keyword evidence="9 10" id="KW-0012">Acyltransferase</keyword>
<evidence type="ECO:0000256" key="1">
    <source>
        <dbReference type="ARBA" id="ARBA00004127"/>
    </source>
</evidence>
<dbReference type="PROSITE" id="PS50216">
    <property type="entry name" value="DHHC"/>
    <property type="match status" value="1"/>
</dbReference>
<comment type="catalytic activity">
    <reaction evidence="10">
        <text>L-cysteinyl-[protein] + hexadecanoyl-CoA = S-hexadecanoyl-L-cysteinyl-[protein] + CoA</text>
        <dbReference type="Rhea" id="RHEA:36683"/>
        <dbReference type="Rhea" id="RHEA-COMP:10131"/>
        <dbReference type="Rhea" id="RHEA-COMP:11032"/>
        <dbReference type="ChEBI" id="CHEBI:29950"/>
        <dbReference type="ChEBI" id="CHEBI:57287"/>
        <dbReference type="ChEBI" id="CHEBI:57379"/>
        <dbReference type="ChEBI" id="CHEBI:74151"/>
        <dbReference type="EC" id="2.3.1.225"/>
    </reaction>
</comment>
<feature type="transmembrane region" description="Helical" evidence="10">
    <location>
        <begin position="456"/>
        <end position="478"/>
    </location>
</feature>
<feature type="transmembrane region" description="Helical" evidence="10">
    <location>
        <begin position="490"/>
        <end position="519"/>
    </location>
</feature>
<organism evidence="12 13">
    <name type="scientific">Cryptosporidium xiaoi</name>
    <dbReference type="NCBI Taxonomy" id="659607"/>
    <lineage>
        <taxon>Eukaryota</taxon>
        <taxon>Sar</taxon>
        <taxon>Alveolata</taxon>
        <taxon>Apicomplexa</taxon>
        <taxon>Conoidasida</taxon>
        <taxon>Coccidia</taxon>
        <taxon>Eucoccidiorida</taxon>
        <taxon>Eimeriorina</taxon>
        <taxon>Cryptosporidiidae</taxon>
        <taxon>Cryptosporidium</taxon>
    </lineage>
</organism>
<evidence type="ECO:0000313" key="12">
    <source>
        <dbReference type="EMBL" id="KAK6590410.1"/>
    </source>
</evidence>
<dbReference type="AlphaFoldDB" id="A0AAV9Y1S9"/>
<keyword evidence="13" id="KW-1185">Reference proteome</keyword>
<evidence type="ECO:0000256" key="2">
    <source>
        <dbReference type="ARBA" id="ARBA00008574"/>
    </source>
</evidence>
<dbReference type="PANTHER" id="PTHR22883">
    <property type="entry name" value="ZINC FINGER DHHC DOMAIN CONTAINING PROTEIN"/>
    <property type="match status" value="1"/>
</dbReference>
<evidence type="ECO:0000256" key="7">
    <source>
        <dbReference type="ARBA" id="ARBA00023139"/>
    </source>
</evidence>
<feature type="transmembrane region" description="Helical" evidence="10">
    <location>
        <begin position="32"/>
        <end position="54"/>
    </location>
</feature>
<dbReference type="GO" id="GO:0019706">
    <property type="term" value="F:protein-cysteine S-palmitoyltransferase activity"/>
    <property type="evidence" value="ECO:0007669"/>
    <property type="project" value="UniProtKB-EC"/>
</dbReference>
<evidence type="ECO:0000259" key="11">
    <source>
        <dbReference type="Pfam" id="PF01529"/>
    </source>
</evidence>
<evidence type="ECO:0000256" key="10">
    <source>
        <dbReference type="RuleBase" id="RU079119"/>
    </source>
</evidence>
<keyword evidence="6 10" id="KW-0472">Membrane</keyword>
<dbReference type="Pfam" id="PF01529">
    <property type="entry name" value="DHHC"/>
    <property type="match status" value="1"/>
</dbReference>
<keyword evidence="8" id="KW-0449">Lipoprotein</keyword>
<keyword evidence="3 10" id="KW-0808">Transferase</keyword>
<comment type="subcellular location">
    <subcellularLocation>
        <location evidence="1">Endomembrane system</location>
        <topology evidence="1">Multi-pass membrane protein</topology>
    </subcellularLocation>
</comment>
<name>A0AAV9Y1S9_9CRYT</name>
<keyword evidence="5 10" id="KW-1133">Transmembrane helix</keyword>
<sequence>MVRYRENDISSYNDNPLGLLPSRFIANSRSHLNITGILVCLLRFFSYYPVWLLLNNTESRWYFDNGPFLILLSLVLGLINNTLYVLISFGDPGFLRSCPSSKLRPVDRIRDPLGVKYSIELKGLDNKQKGFVSGSIGDNVLISDTLYSSEEELNEDENIDVLGNSVREIDYCSNLGTVRSNKPLKRLVSEGMEDEKRTEEVISLDSSGFSNGDDALNQNLNIIPGNTIMSFPLLNANRLISSSIRIDKSTASLSLAMESAPGHILNSIGVSQFKGSNNLFFKERKEIGYFENDKLDQGNNVFGDSNAESQDFIIGIPKIPNKANIDALNTLYDMNKQINRKKSEINMLFHSRTNLDTSLTFPLSPCSSDGIDFLPRKDADGTDIVNSYFQSDDGFFVFKQGKMYQNGVRLRFCDYCRMYQPLRTKHCSSCERCIRTHDHHCPWLGICIGEYNRCKFWWLSLVQAPECIWVLYCTYLCLFKVQLTNNHPSLFEIISLIAISGNALFIGFLSLLLVVYHFFLAFNNLTTWENLAWSKISYLKPFPDTQSSPFSRGYLYNIAVFCIPHCVDDLIIGEEGEIIWERNQPEK</sequence>
<proteinExistence type="inferred from homology"/>
<dbReference type="GO" id="GO:0006612">
    <property type="term" value="P:protein targeting to membrane"/>
    <property type="evidence" value="ECO:0007669"/>
    <property type="project" value="TreeGrafter"/>
</dbReference>
<dbReference type="InterPro" id="IPR001594">
    <property type="entry name" value="Palmitoyltrfase_DHHC"/>
</dbReference>
<evidence type="ECO:0000256" key="3">
    <source>
        <dbReference type="ARBA" id="ARBA00022679"/>
    </source>
</evidence>
<accession>A0AAV9Y1S9</accession>
<gene>
    <name evidence="12" type="ORF">RS030_162426</name>
</gene>
<keyword evidence="4 10" id="KW-0812">Transmembrane</keyword>
<evidence type="ECO:0000313" key="13">
    <source>
        <dbReference type="Proteomes" id="UP001311799"/>
    </source>
</evidence>
<dbReference type="GO" id="GO:0005783">
    <property type="term" value="C:endoplasmic reticulum"/>
    <property type="evidence" value="ECO:0007669"/>
    <property type="project" value="TreeGrafter"/>
</dbReference>
<evidence type="ECO:0000256" key="8">
    <source>
        <dbReference type="ARBA" id="ARBA00023288"/>
    </source>
</evidence>
<keyword evidence="7" id="KW-0564">Palmitate</keyword>
<feature type="transmembrane region" description="Helical" evidence="10">
    <location>
        <begin position="66"/>
        <end position="87"/>
    </location>
</feature>
<evidence type="ECO:0000256" key="9">
    <source>
        <dbReference type="ARBA" id="ARBA00023315"/>
    </source>
</evidence>
<dbReference type="PANTHER" id="PTHR22883:SF301">
    <property type="entry name" value="PALMITOYLTRANSFERASE ZDHHC12"/>
    <property type="match status" value="1"/>
</dbReference>
<dbReference type="EMBL" id="JAWDEY010000007">
    <property type="protein sequence ID" value="KAK6590410.1"/>
    <property type="molecule type" value="Genomic_DNA"/>
</dbReference>
<dbReference type="EC" id="2.3.1.225" evidence="10"/>
<feature type="domain" description="Palmitoyltransferase DHHC" evidence="11">
    <location>
        <begin position="410"/>
        <end position="533"/>
    </location>
</feature>
<reference evidence="12 13" key="1">
    <citation type="submission" date="2023-10" db="EMBL/GenBank/DDBJ databases">
        <title>Comparative genomics analysis reveals potential genetic determinants of host preference in Cryptosporidium xiaoi.</title>
        <authorList>
            <person name="Xiao L."/>
            <person name="Li J."/>
        </authorList>
    </citation>
    <scope>NUCLEOTIDE SEQUENCE [LARGE SCALE GENOMIC DNA]</scope>
    <source>
        <strain evidence="12 13">52996</strain>
    </source>
</reference>
<dbReference type="GO" id="GO:0005794">
    <property type="term" value="C:Golgi apparatus"/>
    <property type="evidence" value="ECO:0007669"/>
    <property type="project" value="TreeGrafter"/>
</dbReference>
<evidence type="ECO:0000256" key="4">
    <source>
        <dbReference type="ARBA" id="ARBA00022692"/>
    </source>
</evidence>
<evidence type="ECO:0000256" key="5">
    <source>
        <dbReference type="ARBA" id="ARBA00022989"/>
    </source>
</evidence>
<comment type="similarity">
    <text evidence="2 10">Belongs to the DHHC palmitoyltransferase family.</text>
</comment>
<protein>
    <recommendedName>
        <fullName evidence="10">Palmitoyltransferase</fullName>
        <ecNumber evidence="10">2.3.1.225</ecNumber>
    </recommendedName>
</protein>